<sequence>MSETFDFEDGNGPVPAHRHKNPDGSEGGWVAETAFVSKTATVGPNAQVFGQARVYDDASISGNAQVFENTILSGDVVVSGQNLRAELEKVQARRVQGKRVIGW</sequence>
<reference evidence="2" key="1">
    <citation type="submission" date="2021-02" db="EMBL/GenBank/DDBJ databases">
        <title>Comparative genomics of Ferrovum myxofaciens strains, predominant extremophile bacteria forming large biofilm stalactites in acid mine ecosystems.</title>
        <authorList>
            <person name="Burkartova K."/>
            <person name="Ridl J."/>
            <person name="Pajer P."/>
            <person name="Falteisek L."/>
        </authorList>
    </citation>
    <scope>NUCLEOTIDE SEQUENCE</scope>
    <source>
        <strain evidence="2">MI1III</strain>
    </source>
</reference>
<protein>
    <recommendedName>
        <fullName evidence="4">Polymer-forming cytoskeletal protein</fullName>
    </recommendedName>
</protein>
<evidence type="ECO:0000313" key="3">
    <source>
        <dbReference type="Proteomes" id="UP000683551"/>
    </source>
</evidence>
<evidence type="ECO:0008006" key="4">
    <source>
        <dbReference type="Google" id="ProtNLM"/>
    </source>
</evidence>
<feature type="region of interest" description="Disordered" evidence="1">
    <location>
        <begin position="1"/>
        <end position="27"/>
    </location>
</feature>
<gene>
    <name evidence="2" type="ORF">JZL65_01300</name>
</gene>
<dbReference type="RefSeq" id="WP_273145145.1">
    <property type="nucleotide sequence ID" value="NZ_CP053675.1"/>
</dbReference>
<name>A0A9E6SYA9_9PROT</name>
<dbReference type="Proteomes" id="UP000683551">
    <property type="component" value="Chromosome"/>
</dbReference>
<dbReference type="EMBL" id="CP071137">
    <property type="protein sequence ID" value="QWY77751.1"/>
    <property type="molecule type" value="Genomic_DNA"/>
</dbReference>
<evidence type="ECO:0000313" key="2">
    <source>
        <dbReference type="EMBL" id="QWY77751.1"/>
    </source>
</evidence>
<evidence type="ECO:0000256" key="1">
    <source>
        <dbReference type="SAM" id="MobiDB-lite"/>
    </source>
</evidence>
<proteinExistence type="predicted"/>
<dbReference type="SUPFAM" id="SSF51161">
    <property type="entry name" value="Trimeric LpxA-like enzymes"/>
    <property type="match status" value="1"/>
</dbReference>
<dbReference type="InterPro" id="IPR011004">
    <property type="entry name" value="Trimer_LpxA-like_sf"/>
</dbReference>
<organism evidence="2 3">
    <name type="scientific">Ferrovum myxofaciens</name>
    <dbReference type="NCBI Taxonomy" id="416213"/>
    <lineage>
        <taxon>Bacteria</taxon>
        <taxon>Pseudomonadati</taxon>
        <taxon>Pseudomonadota</taxon>
        <taxon>Betaproteobacteria</taxon>
        <taxon>Ferrovales</taxon>
        <taxon>Ferrovaceae</taxon>
        <taxon>Ferrovum</taxon>
    </lineage>
</organism>
<dbReference type="AlphaFoldDB" id="A0A9E6SYA9"/>
<dbReference type="Gene3D" id="2.160.10.10">
    <property type="entry name" value="Hexapeptide repeat proteins"/>
    <property type="match status" value="1"/>
</dbReference>
<accession>A0A9E6SYA9</accession>